<organism evidence="2 3">
    <name type="scientific">Bacillus salipaludis</name>
    <dbReference type="NCBI Taxonomy" id="2547811"/>
    <lineage>
        <taxon>Bacteria</taxon>
        <taxon>Bacillati</taxon>
        <taxon>Bacillota</taxon>
        <taxon>Bacilli</taxon>
        <taxon>Bacillales</taxon>
        <taxon>Bacillaceae</taxon>
        <taxon>Bacillus</taxon>
    </lineage>
</organism>
<evidence type="ECO:0000313" key="1">
    <source>
        <dbReference type="EMBL" id="MDQ6599216.1"/>
    </source>
</evidence>
<dbReference type="RefSeq" id="WP_133337930.1">
    <property type="nucleotide sequence ID" value="NZ_JAVGVR010000001.1"/>
</dbReference>
<dbReference type="Proteomes" id="UP001178888">
    <property type="component" value="Unassembled WGS sequence"/>
</dbReference>
<name>A0A4R5VN62_9BACI</name>
<dbReference type="AlphaFoldDB" id="A0A4R5VN62"/>
<comment type="caution">
    <text evidence="2">The sequence shown here is derived from an EMBL/GenBank/DDBJ whole genome shotgun (WGS) entry which is preliminary data.</text>
</comment>
<reference evidence="2 3" key="1">
    <citation type="submission" date="2019-03" db="EMBL/GenBank/DDBJ databases">
        <title>Bacillus niacini sp. nov. a Nicotinate-Metabolizing Mesophile Isolated from Soil.</title>
        <authorList>
            <person name="Zhang G."/>
        </authorList>
    </citation>
    <scope>NUCLEOTIDE SEQUENCE [LARGE SCALE GENOMIC DNA]</scope>
    <source>
        <strain evidence="2 3">WN066</strain>
    </source>
</reference>
<keyword evidence="4" id="KW-1185">Reference proteome</keyword>
<gene>
    <name evidence="2" type="ORF">E2K98_21875</name>
    <name evidence="1" type="ORF">RCG21_23260</name>
</gene>
<proteinExistence type="predicted"/>
<dbReference type="EMBL" id="SMYO01000011">
    <property type="protein sequence ID" value="TDK58860.1"/>
    <property type="molecule type" value="Genomic_DNA"/>
</dbReference>
<evidence type="ECO:0000313" key="4">
    <source>
        <dbReference type="Proteomes" id="UP001178888"/>
    </source>
</evidence>
<evidence type="ECO:0000313" key="3">
    <source>
        <dbReference type="Proteomes" id="UP000295132"/>
    </source>
</evidence>
<dbReference type="Proteomes" id="UP000295132">
    <property type="component" value="Unassembled WGS sequence"/>
</dbReference>
<evidence type="ECO:0000313" key="2">
    <source>
        <dbReference type="EMBL" id="TDK58860.1"/>
    </source>
</evidence>
<accession>A0A4R5VN62</accession>
<protein>
    <submittedName>
        <fullName evidence="2">Uncharacterized protein</fullName>
    </submittedName>
</protein>
<reference evidence="1" key="2">
    <citation type="submission" date="2023-08" db="EMBL/GenBank/DDBJ databases">
        <title>Nitrogen cycling bacteria in agricultural field soils.</title>
        <authorList>
            <person name="Jang J."/>
        </authorList>
    </citation>
    <scope>NUCLEOTIDE SEQUENCE</scope>
    <source>
        <strain evidence="1">PS3-36</strain>
    </source>
</reference>
<sequence>MPRIRPEFTKSPYFVDEPGNWHLKPGAPVELQEEFEQYMASLRDTDEDGAFNGIHISYPYNRGRDQY</sequence>
<dbReference type="EMBL" id="JAVGVR010000001">
    <property type="protein sequence ID" value="MDQ6599216.1"/>
    <property type="molecule type" value="Genomic_DNA"/>
</dbReference>